<accession>A0ABN2QZP0</accession>
<keyword evidence="13" id="KW-1185">Reference proteome</keyword>
<evidence type="ECO:0000256" key="2">
    <source>
        <dbReference type="ARBA" id="ARBA00022490"/>
    </source>
</evidence>
<dbReference type="Proteomes" id="UP001499954">
    <property type="component" value="Unassembled WGS sequence"/>
</dbReference>
<dbReference type="PIRSF" id="PIRSF006171">
    <property type="entry name" value="RR_citrat_malat"/>
    <property type="match status" value="1"/>
</dbReference>
<dbReference type="Pfam" id="PF08279">
    <property type="entry name" value="HTH_11"/>
    <property type="match status" value="1"/>
</dbReference>
<dbReference type="InterPro" id="IPR036388">
    <property type="entry name" value="WH-like_DNA-bd_sf"/>
</dbReference>
<dbReference type="PROSITE" id="PS50110">
    <property type="entry name" value="RESPONSE_REGULATORY"/>
    <property type="match status" value="1"/>
</dbReference>
<feature type="domain" description="Response regulatory" evidence="11">
    <location>
        <begin position="5"/>
        <end position="130"/>
    </location>
</feature>
<dbReference type="InterPro" id="IPR051271">
    <property type="entry name" value="2C-system_Tx_regulators"/>
</dbReference>
<evidence type="ECO:0000256" key="4">
    <source>
        <dbReference type="ARBA" id="ARBA00023012"/>
    </source>
</evidence>
<dbReference type="RefSeq" id="WP_157415949.1">
    <property type="nucleotide sequence ID" value="NZ_BAAAMK010000007.1"/>
</dbReference>
<dbReference type="InterPro" id="IPR013196">
    <property type="entry name" value="HTH_11"/>
</dbReference>
<comment type="subcellular location">
    <subcellularLocation>
        <location evidence="1 9">Cytoplasm</location>
    </subcellularLocation>
</comment>
<dbReference type="SUPFAM" id="SSF52172">
    <property type="entry name" value="CheY-like"/>
    <property type="match status" value="1"/>
</dbReference>
<keyword evidence="8 9" id="KW-0804">Transcription</keyword>
<feature type="modified residue" description="4-aspartylphosphate" evidence="10">
    <location>
        <position position="65"/>
    </location>
</feature>
<evidence type="ECO:0000313" key="12">
    <source>
        <dbReference type="EMBL" id="GAA1960559.1"/>
    </source>
</evidence>
<sequence length="235" mass="25706">MTDIGVLVVDDEPITAEAHAEYLRRLDGFAVAGVAHDGKEAIRLLRDSLAGDGSRRGSIDLVLLDMNLPDIHGIELCRRIRTAGLEVDVIAISAVRDVSVVRASVNLGIVAYLIKPFTFPVFAERMRRYLEFRAGFAEGTGVTQDEVDQSLARLRSPGSVPLEKGLAGDTLGRIVKALRGRDSAVSASELAVELSISRVTARRYLEHLADEGSVERAPRYGTPGRPELEYRWRQG</sequence>
<dbReference type="Pfam" id="PF00072">
    <property type="entry name" value="Response_reg"/>
    <property type="match status" value="1"/>
</dbReference>
<keyword evidence="6 9" id="KW-0238">DNA-binding</keyword>
<dbReference type="SMART" id="SM00448">
    <property type="entry name" value="REC"/>
    <property type="match status" value="1"/>
</dbReference>
<reference evidence="12 13" key="1">
    <citation type="journal article" date="2019" name="Int. J. Syst. Evol. Microbiol.">
        <title>The Global Catalogue of Microorganisms (GCM) 10K type strain sequencing project: providing services to taxonomists for standard genome sequencing and annotation.</title>
        <authorList>
            <consortium name="The Broad Institute Genomics Platform"/>
            <consortium name="The Broad Institute Genome Sequencing Center for Infectious Disease"/>
            <person name="Wu L."/>
            <person name="Ma J."/>
        </authorList>
    </citation>
    <scope>NUCLEOTIDE SEQUENCE [LARGE SCALE GENOMIC DNA]</scope>
    <source>
        <strain evidence="12 13">JCM 13584</strain>
    </source>
</reference>
<dbReference type="Gene3D" id="1.10.10.10">
    <property type="entry name" value="Winged helix-like DNA-binding domain superfamily/Winged helix DNA-binding domain"/>
    <property type="match status" value="1"/>
</dbReference>
<dbReference type="InterPro" id="IPR001789">
    <property type="entry name" value="Sig_transdc_resp-reg_receiver"/>
</dbReference>
<dbReference type="InterPro" id="IPR011006">
    <property type="entry name" value="CheY-like_superfamily"/>
</dbReference>
<dbReference type="PANTHER" id="PTHR45526">
    <property type="entry name" value="TRANSCRIPTIONAL REGULATORY PROTEIN DPIA"/>
    <property type="match status" value="1"/>
</dbReference>
<gene>
    <name evidence="12" type="ORF">GCM10009717_29140</name>
</gene>
<evidence type="ECO:0000256" key="10">
    <source>
        <dbReference type="PROSITE-ProRule" id="PRU00169"/>
    </source>
</evidence>
<keyword evidence="4 9" id="KW-0902">Two-component regulatory system</keyword>
<organism evidence="12 13">
    <name type="scientific">Agromyces allii</name>
    <dbReference type="NCBI Taxonomy" id="393607"/>
    <lineage>
        <taxon>Bacteria</taxon>
        <taxon>Bacillati</taxon>
        <taxon>Actinomycetota</taxon>
        <taxon>Actinomycetes</taxon>
        <taxon>Micrococcales</taxon>
        <taxon>Microbacteriaceae</taxon>
        <taxon>Agromyces</taxon>
    </lineage>
</organism>
<evidence type="ECO:0000256" key="3">
    <source>
        <dbReference type="ARBA" id="ARBA00022553"/>
    </source>
</evidence>
<dbReference type="SUPFAM" id="SSF46785">
    <property type="entry name" value="Winged helix' DNA-binding domain"/>
    <property type="match status" value="1"/>
</dbReference>
<evidence type="ECO:0000256" key="8">
    <source>
        <dbReference type="ARBA" id="ARBA00023163"/>
    </source>
</evidence>
<dbReference type="InterPro" id="IPR024187">
    <property type="entry name" value="Sig_transdc_resp-reg_cit/mal"/>
</dbReference>
<protein>
    <recommendedName>
        <fullName evidence="9">Transcriptional regulatory protein</fullName>
    </recommendedName>
</protein>
<evidence type="ECO:0000256" key="1">
    <source>
        <dbReference type="ARBA" id="ARBA00004496"/>
    </source>
</evidence>
<proteinExistence type="predicted"/>
<evidence type="ECO:0000256" key="6">
    <source>
        <dbReference type="ARBA" id="ARBA00023125"/>
    </source>
</evidence>
<keyword evidence="7 9" id="KW-0010">Activator</keyword>
<dbReference type="Gene3D" id="3.40.50.2300">
    <property type="match status" value="1"/>
</dbReference>
<name>A0ABN2QZP0_9MICO</name>
<evidence type="ECO:0000256" key="9">
    <source>
        <dbReference type="PIRNR" id="PIRNR006171"/>
    </source>
</evidence>
<comment type="caution">
    <text evidence="12">The sequence shown here is derived from an EMBL/GenBank/DDBJ whole genome shotgun (WGS) entry which is preliminary data.</text>
</comment>
<evidence type="ECO:0000313" key="13">
    <source>
        <dbReference type="Proteomes" id="UP001499954"/>
    </source>
</evidence>
<evidence type="ECO:0000256" key="7">
    <source>
        <dbReference type="ARBA" id="ARBA00023159"/>
    </source>
</evidence>
<dbReference type="PANTHER" id="PTHR45526:SF1">
    <property type="entry name" value="TRANSCRIPTIONAL REGULATORY PROTEIN DCUR-RELATED"/>
    <property type="match status" value="1"/>
</dbReference>
<dbReference type="InterPro" id="IPR036390">
    <property type="entry name" value="WH_DNA-bd_sf"/>
</dbReference>
<evidence type="ECO:0000256" key="5">
    <source>
        <dbReference type="ARBA" id="ARBA00023015"/>
    </source>
</evidence>
<keyword evidence="5 9" id="KW-0805">Transcription regulation</keyword>
<evidence type="ECO:0000259" key="11">
    <source>
        <dbReference type="PROSITE" id="PS50110"/>
    </source>
</evidence>
<dbReference type="EMBL" id="BAAAMK010000007">
    <property type="protein sequence ID" value="GAA1960559.1"/>
    <property type="molecule type" value="Genomic_DNA"/>
</dbReference>
<keyword evidence="2 9" id="KW-0963">Cytoplasm</keyword>
<keyword evidence="3 10" id="KW-0597">Phosphoprotein</keyword>